<dbReference type="GO" id="GO:0031511">
    <property type="term" value="C:Mis6-Sim4 complex"/>
    <property type="evidence" value="ECO:0007669"/>
    <property type="project" value="InterPro"/>
</dbReference>
<dbReference type="EMBL" id="ML978122">
    <property type="protein sequence ID" value="KAF2102576.1"/>
    <property type="molecule type" value="Genomic_DNA"/>
</dbReference>
<gene>
    <name evidence="2" type="ORF">NA57DRAFT_25135</name>
</gene>
<sequence>STVVALKSSFLRTQTRILSQPLQPSEQWRNNSRERGTLTDAAIAEATRELNRQVRRHNKAAYSSLAIRHVAEQIDKLYWVTGAPILFDDDHEATLDGQDPILRIGDDLCSDVSITKLPEDPEELEEISSARHQLDNHDRYTVVLEKIKDLSQRRAALQNKVRAYKRLASSLEPFKDPQTTVQPNLVTRDGQLADGVARSSELNIRVGARLD</sequence>
<dbReference type="OrthoDB" id="21214at2759"/>
<evidence type="ECO:0000313" key="2">
    <source>
        <dbReference type="EMBL" id="KAF2102576.1"/>
    </source>
</evidence>
<comment type="caution">
    <text evidence="2">The sequence shown here is derived from an EMBL/GenBank/DDBJ whole genome shotgun (WGS) entry which is preliminary data.</text>
</comment>
<dbReference type="AlphaFoldDB" id="A0A9P4IJ44"/>
<protein>
    <submittedName>
        <fullName evidence="2">Uncharacterized protein</fullName>
    </submittedName>
</protein>
<organism evidence="2 3">
    <name type="scientific">Rhizodiscina lignyota</name>
    <dbReference type="NCBI Taxonomy" id="1504668"/>
    <lineage>
        <taxon>Eukaryota</taxon>
        <taxon>Fungi</taxon>
        <taxon>Dikarya</taxon>
        <taxon>Ascomycota</taxon>
        <taxon>Pezizomycotina</taxon>
        <taxon>Dothideomycetes</taxon>
        <taxon>Pleosporomycetidae</taxon>
        <taxon>Aulographales</taxon>
        <taxon>Rhizodiscinaceae</taxon>
        <taxon>Rhizodiscina</taxon>
    </lineage>
</organism>
<name>A0A9P4IJ44_9PEZI</name>
<dbReference type="InterPro" id="IPR025207">
    <property type="entry name" value="Sim4_Fta4"/>
</dbReference>
<accession>A0A9P4IJ44</accession>
<evidence type="ECO:0000313" key="3">
    <source>
        <dbReference type="Proteomes" id="UP000799772"/>
    </source>
</evidence>
<evidence type="ECO:0000256" key="1">
    <source>
        <dbReference type="SAM" id="Coils"/>
    </source>
</evidence>
<keyword evidence="3" id="KW-1185">Reference proteome</keyword>
<reference evidence="2" key="1">
    <citation type="journal article" date="2020" name="Stud. Mycol.">
        <title>101 Dothideomycetes genomes: a test case for predicting lifestyles and emergence of pathogens.</title>
        <authorList>
            <person name="Haridas S."/>
            <person name="Albert R."/>
            <person name="Binder M."/>
            <person name="Bloem J."/>
            <person name="Labutti K."/>
            <person name="Salamov A."/>
            <person name="Andreopoulos B."/>
            <person name="Baker S."/>
            <person name="Barry K."/>
            <person name="Bills G."/>
            <person name="Bluhm B."/>
            <person name="Cannon C."/>
            <person name="Castanera R."/>
            <person name="Culley D."/>
            <person name="Daum C."/>
            <person name="Ezra D."/>
            <person name="Gonzalez J."/>
            <person name="Henrissat B."/>
            <person name="Kuo A."/>
            <person name="Liang C."/>
            <person name="Lipzen A."/>
            <person name="Lutzoni F."/>
            <person name="Magnuson J."/>
            <person name="Mondo S."/>
            <person name="Nolan M."/>
            <person name="Ohm R."/>
            <person name="Pangilinan J."/>
            <person name="Park H.-J."/>
            <person name="Ramirez L."/>
            <person name="Alfaro M."/>
            <person name="Sun H."/>
            <person name="Tritt A."/>
            <person name="Yoshinaga Y."/>
            <person name="Zwiers L.-H."/>
            <person name="Turgeon B."/>
            <person name="Goodwin S."/>
            <person name="Spatafora J."/>
            <person name="Crous P."/>
            <person name="Grigoriev I."/>
        </authorList>
    </citation>
    <scope>NUCLEOTIDE SEQUENCE</scope>
    <source>
        <strain evidence="2">CBS 133067</strain>
    </source>
</reference>
<feature type="non-terminal residue" evidence="2">
    <location>
        <position position="211"/>
    </location>
</feature>
<dbReference type="Pfam" id="PF13093">
    <property type="entry name" value="FTA4"/>
    <property type="match status" value="1"/>
</dbReference>
<keyword evidence="1" id="KW-0175">Coiled coil</keyword>
<dbReference type="PANTHER" id="PTHR42040:SF1">
    <property type="entry name" value="INNER KINETOCHORE SUBUNIT FTA4"/>
    <property type="match status" value="1"/>
</dbReference>
<dbReference type="Proteomes" id="UP000799772">
    <property type="component" value="Unassembled WGS sequence"/>
</dbReference>
<dbReference type="PANTHER" id="PTHR42040">
    <property type="entry name" value="INNER KINETOCHORE SUBUNIT FTA4"/>
    <property type="match status" value="1"/>
</dbReference>
<feature type="coiled-coil region" evidence="1">
    <location>
        <begin position="140"/>
        <end position="167"/>
    </location>
</feature>
<feature type="non-terminal residue" evidence="2">
    <location>
        <position position="1"/>
    </location>
</feature>
<proteinExistence type="predicted"/>